<dbReference type="Gene3D" id="3.30.1450.10">
    <property type="match status" value="1"/>
</dbReference>
<feature type="transmembrane region" description="Helical" evidence="2">
    <location>
        <begin position="226"/>
        <end position="244"/>
    </location>
</feature>
<reference evidence="3" key="1">
    <citation type="submission" date="2024-01" db="EMBL/GenBank/DDBJ databases">
        <title>Bank of Algae and Cyanobacteria of the Azores (BACA) strain genomes.</title>
        <authorList>
            <person name="Luz R."/>
            <person name="Cordeiro R."/>
            <person name="Fonseca A."/>
            <person name="Goncalves V."/>
        </authorList>
    </citation>
    <scope>NUCLEOTIDE SEQUENCE</scope>
    <source>
        <strain evidence="3">BACA0141</strain>
    </source>
</reference>
<dbReference type="Proteomes" id="UP001333818">
    <property type="component" value="Unassembled WGS sequence"/>
</dbReference>
<dbReference type="InterPro" id="IPR037873">
    <property type="entry name" value="BamE-like"/>
</dbReference>
<gene>
    <name evidence="3" type="ORF">V2H45_03925</name>
</gene>
<keyword evidence="2" id="KW-1133">Transmembrane helix</keyword>
<proteinExistence type="predicted"/>
<keyword evidence="4" id="KW-1185">Reference proteome</keyword>
<dbReference type="AlphaFoldDB" id="A0AAW9PZ66"/>
<evidence type="ECO:0000313" key="3">
    <source>
        <dbReference type="EMBL" id="MEE3715891.1"/>
    </source>
</evidence>
<sequence>MKAVRLNLEDRQSWQKLQHVLTSFVSDYIDLVAPEQTEFKFEQQVLSLAFTLISSRSDSDRANYFTQNLERFLSRLQLLGVRRIEFEFYSVGADSPVMTHGFDIEFVPAPTPQTTIQTASRSAIVRSNKNQALVQTGRPGANRARGGNIVRRIQGWLTDPKLWQNLQTGSRLVVRDPKTFLEATKSAALANLNTAINWVDTFPWEEWTQSKVQWQKRRHKRNLLKALLEDFLLVGFLIVALYFVTDFLSGPSVNLATLPAQHYDETIDSTKYRCGNPGLSLKNYICLQKDMSYPQVASILGGEGKSLGIDRKYGDRAVIISWTSGDMSMNATFVEDKLVARAYRKLTASR</sequence>
<dbReference type="EMBL" id="JAZBJZ010000009">
    <property type="protein sequence ID" value="MEE3715891.1"/>
    <property type="molecule type" value="Genomic_DNA"/>
</dbReference>
<protein>
    <submittedName>
        <fullName evidence="3">Uncharacterized protein</fullName>
    </submittedName>
</protein>
<organism evidence="3 4">
    <name type="scientific">Tumidithrix elongata BACA0141</name>
    <dbReference type="NCBI Taxonomy" id="2716417"/>
    <lineage>
        <taxon>Bacteria</taxon>
        <taxon>Bacillati</taxon>
        <taxon>Cyanobacteriota</taxon>
        <taxon>Cyanophyceae</taxon>
        <taxon>Pseudanabaenales</taxon>
        <taxon>Pseudanabaenaceae</taxon>
        <taxon>Tumidithrix</taxon>
        <taxon>Tumidithrix elongata</taxon>
    </lineage>
</organism>
<dbReference type="RefSeq" id="WP_330482315.1">
    <property type="nucleotide sequence ID" value="NZ_JAZBJZ010000009.1"/>
</dbReference>
<keyword evidence="2" id="KW-0472">Membrane</keyword>
<accession>A0AAW9PZ66</accession>
<keyword evidence="2" id="KW-0812">Transmembrane</keyword>
<name>A0AAW9PZ66_9CYAN</name>
<comment type="caution">
    <text evidence="3">The sequence shown here is derived from an EMBL/GenBank/DDBJ whole genome shotgun (WGS) entry which is preliminary data.</text>
</comment>
<evidence type="ECO:0000313" key="4">
    <source>
        <dbReference type="Proteomes" id="UP001333818"/>
    </source>
</evidence>
<evidence type="ECO:0000256" key="2">
    <source>
        <dbReference type="SAM" id="Phobius"/>
    </source>
</evidence>
<keyword evidence="1" id="KW-0732">Signal</keyword>
<evidence type="ECO:0000256" key="1">
    <source>
        <dbReference type="ARBA" id="ARBA00022729"/>
    </source>
</evidence>